<reference evidence="2 3" key="1">
    <citation type="submission" date="2016-05" db="EMBL/GenBank/DDBJ databases">
        <title>Comparative analysis of secretome profiles of manganese(II)-oxidizing ascomycete fungi.</title>
        <authorList>
            <consortium name="DOE Joint Genome Institute"/>
            <person name="Zeiner C.A."/>
            <person name="Purvine S.O."/>
            <person name="Zink E.M."/>
            <person name="Wu S."/>
            <person name="Pasa-Tolic L."/>
            <person name="Chaput D.L."/>
            <person name="Haridas S."/>
            <person name="Grigoriev I.V."/>
            <person name="Santelli C.M."/>
            <person name="Hansel C.M."/>
        </authorList>
    </citation>
    <scope>NUCLEOTIDE SEQUENCE [LARGE SCALE GENOMIC DNA]</scope>
    <source>
        <strain evidence="2 3">SRC1lrK2f</strain>
    </source>
</reference>
<feature type="non-terminal residue" evidence="2">
    <location>
        <position position="396"/>
    </location>
</feature>
<evidence type="ECO:0000313" key="2">
    <source>
        <dbReference type="EMBL" id="OAG13195.1"/>
    </source>
</evidence>
<keyword evidence="1" id="KW-0472">Membrane</keyword>
<keyword evidence="1" id="KW-1133">Transmembrane helix</keyword>
<dbReference type="GeneID" id="29109537"/>
<proteinExistence type="predicted"/>
<protein>
    <submittedName>
        <fullName evidence="2">Uncharacterized protein</fullName>
    </submittedName>
</protein>
<dbReference type="AlphaFoldDB" id="A0A177D0H2"/>
<dbReference type="VEuPathDB" id="FungiDB:CC77DRAFT_1015021"/>
<dbReference type="KEGG" id="aalt:CC77DRAFT_1015021"/>
<evidence type="ECO:0000256" key="1">
    <source>
        <dbReference type="SAM" id="Phobius"/>
    </source>
</evidence>
<keyword evidence="3" id="KW-1185">Reference proteome</keyword>
<dbReference type="RefSeq" id="XP_018378616.1">
    <property type="nucleotide sequence ID" value="XM_018523943.1"/>
</dbReference>
<dbReference type="Proteomes" id="UP000077248">
    <property type="component" value="Unassembled WGS sequence"/>
</dbReference>
<gene>
    <name evidence="2" type="ORF">CC77DRAFT_1015021</name>
</gene>
<name>A0A177D0H2_ALTAL</name>
<accession>A0A177D0H2</accession>
<feature type="non-terminal residue" evidence="2">
    <location>
        <position position="1"/>
    </location>
</feature>
<organism evidence="2 3">
    <name type="scientific">Alternaria alternata</name>
    <name type="common">Alternaria rot fungus</name>
    <name type="synonym">Torula alternata</name>
    <dbReference type="NCBI Taxonomy" id="5599"/>
    <lineage>
        <taxon>Eukaryota</taxon>
        <taxon>Fungi</taxon>
        <taxon>Dikarya</taxon>
        <taxon>Ascomycota</taxon>
        <taxon>Pezizomycotina</taxon>
        <taxon>Dothideomycetes</taxon>
        <taxon>Pleosporomycetidae</taxon>
        <taxon>Pleosporales</taxon>
        <taxon>Pleosporineae</taxon>
        <taxon>Pleosporaceae</taxon>
        <taxon>Alternaria</taxon>
        <taxon>Alternaria sect. Alternaria</taxon>
        <taxon>Alternaria alternata complex</taxon>
    </lineage>
</organism>
<keyword evidence="1" id="KW-0812">Transmembrane</keyword>
<dbReference type="EMBL" id="KV441536">
    <property type="protein sequence ID" value="OAG13195.1"/>
    <property type="molecule type" value="Genomic_DNA"/>
</dbReference>
<feature type="transmembrane region" description="Helical" evidence="1">
    <location>
        <begin position="221"/>
        <end position="241"/>
    </location>
</feature>
<sequence>YALQAKWIAPETVEEQIARLKAKPRPVEGLDWLPGREYGVRQSREWTYSIPITRAALLSIMEGPPFRLFNISEPAAFKLSQRAVIYIGGKDALQTSSRDAMFEYFRERIPDLTEVCVADGDHMLADCEEAVARKVIGWVGLSGRPDESSTGRPSDCLGHLSGVALVVQCDRSRIDGSDPNRQNALIRPATGSHRDAATARVCARVRQFVPRRDLVRLTGPMHVLIGVGVSLAIVVGLWCLSEFQRRRQIGRTRSRLQREWGQPRASGTEDGVGVYHLHASGRSGDSLDETTWADLNLDAVFRFLDRNESALGRERLYHRLRRISGSPSDVHGFNATIERYRGDEPARQAIQMAMATVSERHDATVRSLALNAPEALPWWMLVVCPAFAIGMATVLA</sequence>
<feature type="transmembrane region" description="Helical" evidence="1">
    <location>
        <begin position="376"/>
        <end position="395"/>
    </location>
</feature>
<evidence type="ECO:0000313" key="3">
    <source>
        <dbReference type="Proteomes" id="UP000077248"/>
    </source>
</evidence>